<dbReference type="SUPFAM" id="SSF57362">
    <property type="entry name" value="BPTI-like"/>
    <property type="match status" value="5"/>
</dbReference>
<name>G3MR38_AMBMU</name>
<feature type="domain" description="BPTI/Kunitz inhibitor" evidence="5">
    <location>
        <begin position="201"/>
        <end position="254"/>
    </location>
</feature>
<dbReference type="InterPro" id="IPR036880">
    <property type="entry name" value="Kunitz_BPTI_sf"/>
</dbReference>
<dbReference type="CDD" id="cd00109">
    <property type="entry name" value="Kunitz-type"/>
    <property type="match status" value="1"/>
</dbReference>
<dbReference type="AlphaFoldDB" id="G3MR38"/>
<feature type="domain" description="BPTI/Kunitz inhibitor" evidence="5">
    <location>
        <begin position="142"/>
        <end position="193"/>
    </location>
</feature>
<feature type="domain" description="BPTI/Kunitz inhibitor" evidence="5">
    <location>
        <begin position="85"/>
        <end position="134"/>
    </location>
</feature>
<dbReference type="PANTHER" id="PTHR10083:SF374">
    <property type="entry name" value="BPTI_KUNITZ INHIBITOR DOMAIN-CONTAINING PROTEIN"/>
    <property type="match status" value="1"/>
</dbReference>
<proteinExistence type="evidence at transcript level"/>
<dbReference type="PROSITE" id="PS50279">
    <property type="entry name" value="BPTI_KUNITZ_2"/>
    <property type="match status" value="3"/>
</dbReference>
<feature type="chain" id="PRO_5003447285" description="BPTI/Kunitz inhibitor domain-containing protein" evidence="4">
    <location>
        <begin position="20"/>
        <end position="326"/>
    </location>
</feature>
<evidence type="ECO:0000256" key="3">
    <source>
        <dbReference type="ARBA" id="ARBA00023157"/>
    </source>
</evidence>
<dbReference type="Gene3D" id="4.10.410.10">
    <property type="entry name" value="Pancreatic trypsin inhibitor Kunitz domain"/>
    <property type="match status" value="4"/>
</dbReference>
<accession>G3MR38</accession>
<dbReference type="GO" id="GO:0004867">
    <property type="term" value="F:serine-type endopeptidase inhibitor activity"/>
    <property type="evidence" value="ECO:0007669"/>
    <property type="project" value="UniProtKB-KW"/>
</dbReference>
<evidence type="ECO:0000256" key="4">
    <source>
        <dbReference type="SAM" id="SignalP"/>
    </source>
</evidence>
<keyword evidence="1" id="KW-0646">Protease inhibitor</keyword>
<evidence type="ECO:0000259" key="5">
    <source>
        <dbReference type="PROSITE" id="PS50279"/>
    </source>
</evidence>
<reference evidence="6" key="1">
    <citation type="journal article" date="2011" name="PLoS ONE">
        <title>A deep insight into the sialotranscriptome of the gulf coast tick, Amblyomma maculatum.</title>
        <authorList>
            <person name="Karim S."/>
            <person name="Singh P."/>
            <person name="Ribeiro J.M."/>
        </authorList>
    </citation>
    <scope>NUCLEOTIDE SEQUENCE</scope>
    <source>
        <tissue evidence="6">Salivary gland</tissue>
    </source>
</reference>
<organism evidence="6">
    <name type="scientific">Amblyomma maculatum</name>
    <name type="common">Gulf Coast tick</name>
    <dbReference type="NCBI Taxonomy" id="34609"/>
    <lineage>
        <taxon>Eukaryota</taxon>
        <taxon>Metazoa</taxon>
        <taxon>Ecdysozoa</taxon>
        <taxon>Arthropoda</taxon>
        <taxon>Chelicerata</taxon>
        <taxon>Arachnida</taxon>
        <taxon>Acari</taxon>
        <taxon>Parasitiformes</taxon>
        <taxon>Ixodida</taxon>
        <taxon>Ixodoidea</taxon>
        <taxon>Ixodidae</taxon>
        <taxon>Amblyomminae</taxon>
        <taxon>Amblyomma</taxon>
    </lineage>
</organism>
<dbReference type="EMBL" id="JO844339">
    <property type="protein sequence ID" value="AEO35956.1"/>
    <property type="molecule type" value="mRNA"/>
</dbReference>
<evidence type="ECO:0000256" key="2">
    <source>
        <dbReference type="ARBA" id="ARBA00022900"/>
    </source>
</evidence>
<dbReference type="Pfam" id="PF00014">
    <property type="entry name" value="Kunitz_BPTI"/>
    <property type="match status" value="3"/>
</dbReference>
<feature type="signal peptide" evidence="4">
    <location>
        <begin position="1"/>
        <end position="19"/>
    </location>
</feature>
<keyword evidence="4" id="KW-0732">Signal</keyword>
<sequence>MRPAVVILFLCLLVPSVLLHKRKSNHNCKYQPKRSGCEETRRGWFYNETTYRCERYPQGMCGRDPKKLTLQTCKTQCRDPVLETCALPTPDNRCRSLMQAYRFNPDKSRCELHDHCDEVNLNHFKTVEECQQKCGHFAQDPCKLPKNVGQTCKKAEPQENYWFDGEKCERFTYNGCGGNGNNFVFAQECWRTCGKMIKDNCTFPIYTGSPCKRGLEEYVFGFNHKTNRCERFRYSGCGGLPNRFKKANECWKTCGTNSGSICVESGPKNRIGIFKKYYYDINTDTCPWSRFGPNFLSKRKNKFETEELCKQTCQGDYSKNDNSVHG</sequence>
<dbReference type="InterPro" id="IPR020901">
    <property type="entry name" value="Prtase_inh_Kunz-CS"/>
</dbReference>
<evidence type="ECO:0000256" key="1">
    <source>
        <dbReference type="ARBA" id="ARBA00022690"/>
    </source>
</evidence>
<dbReference type="PROSITE" id="PS00280">
    <property type="entry name" value="BPTI_KUNITZ_1"/>
    <property type="match status" value="2"/>
</dbReference>
<dbReference type="InterPro" id="IPR002223">
    <property type="entry name" value="Kunitz_BPTI"/>
</dbReference>
<keyword evidence="2" id="KW-0722">Serine protease inhibitor</keyword>
<dbReference type="PANTHER" id="PTHR10083">
    <property type="entry name" value="KUNITZ-TYPE PROTEASE INHIBITOR-RELATED"/>
    <property type="match status" value="1"/>
</dbReference>
<evidence type="ECO:0000313" key="6">
    <source>
        <dbReference type="EMBL" id="AEO35956.1"/>
    </source>
</evidence>
<dbReference type="SMART" id="SM00131">
    <property type="entry name" value="KU"/>
    <property type="match status" value="3"/>
</dbReference>
<dbReference type="PRINTS" id="PR00759">
    <property type="entry name" value="BASICPTASE"/>
</dbReference>
<dbReference type="InterPro" id="IPR050098">
    <property type="entry name" value="TFPI/VKTCI-like"/>
</dbReference>
<dbReference type="GO" id="GO:0005615">
    <property type="term" value="C:extracellular space"/>
    <property type="evidence" value="ECO:0007669"/>
    <property type="project" value="TreeGrafter"/>
</dbReference>
<protein>
    <recommendedName>
        <fullName evidence="5">BPTI/Kunitz inhibitor domain-containing protein</fullName>
    </recommendedName>
</protein>
<keyword evidence="3" id="KW-1015">Disulfide bond</keyword>